<dbReference type="RefSeq" id="XP_017780645.1">
    <property type="nucleotide sequence ID" value="XM_017925156.1"/>
</dbReference>
<feature type="transmembrane region" description="Helical" evidence="6">
    <location>
        <begin position="135"/>
        <end position="156"/>
    </location>
</feature>
<dbReference type="InterPro" id="IPR005829">
    <property type="entry name" value="Sugar_transporter_CS"/>
</dbReference>
<evidence type="ECO:0000256" key="5">
    <source>
        <dbReference type="SAM" id="MobiDB-lite"/>
    </source>
</evidence>
<dbReference type="PROSITE" id="PS00217">
    <property type="entry name" value="SUGAR_TRANSPORT_2"/>
    <property type="match status" value="1"/>
</dbReference>
<accession>A0ABM1N1E5</accession>
<name>A0ABM1N1E5_NICVS</name>
<dbReference type="InterPro" id="IPR050549">
    <property type="entry name" value="MFS_Trehalose_Transporter"/>
</dbReference>
<gene>
    <name evidence="9" type="primary">LOC108565613</name>
</gene>
<comment type="subcellular location">
    <subcellularLocation>
        <location evidence="1">Membrane</location>
        <topology evidence="1">Multi-pass membrane protein</topology>
    </subcellularLocation>
</comment>
<evidence type="ECO:0000313" key="8">
    <source>
        <dbReference type="Proteomes" id="UP000695000"/>
    </source>
</evidence>
<protein>
    <submittedName>
        <fullName evidence="9">Facilitated trehalose transporter Tret1</fullName>
    </submittedName>
</protein>
<feature type="transmembrane region" description="Helical" evidence="6">
    <location>
        <begin position="349"/>
        <end position="370"/>
    </location>
</feature>
<keyword evidence="4 6" id="KW-0472">Membrane</keyword>
<evidence type="ECO:0000256" key="4">
    <source>
        <dbReference type="ARBA" id="ARBA00023136"/>
    </source>
</evidence>
<feature type="region of interest" description="Disordered" evidence="5">
    <location>
        <begin position="1"/>
        <end position="28"/>
    </location>
</feature>
<dbReference type="Proteomes" id="UP000695000">
    <property type="component" value="Unplaced"/>
</dbReference>
<feature type="transmembrane region" description="Helical" evidence="6">
    <location>
        <begin position="445"/>
        <end position="464"/>
    </location>
</feature>
<feature type="transmembrane region" description="Helical" evidence="6">
    <location>
        <begin position="413"/>
        <end position="433"/>
    </location>
</feature>
<feature type="domain" description="Major facilitator superfamily (MFS) profile" evidence="7">
    <location>
        <begin position="42"/>
        <end position="468"/>
    </location>
</feature>
<dbReference type="PROSITE" id="PS00216">
    <property type="entry name" value="SUGAR_TRANSPORT_1"/>
    <property type="match status" value="1"/>
</dbReference>
<dbReference type="InterPro" id="IPR036259">
    <property type="entry name" value="MFS_trans_sf"/>
</dbReference>
<dbReference type="InterPro" id="IPR005828">
    <property type="entry name" value="MFS_sugar_transport-like"/>
</dbReference>
<feature type="transmembrane region" description="Helical" evidence="6">
    <location>
        <begin position="168"/>
        <end position="187"/>
    </location>
</feature>
<keyword evidence="8" id="KW-1185">Reference proteome</keyword>
<dbReference type="PANTHER" id="PTHR48021">
    <property type="match status" value="1"/>
</dbReference>
<proteinExistence type="predicted"/>
<evidence type="ECO:0000256" key="2">
    <source>
        <dbReference type="ARBA" id="ARBA00022692"/>
    </source>
</evidence>
<organism evidence="8 9">
    <name type="scientific">Nicrophorus vespilloides</name>
    <name type="common">Boreal carrion beetle</name>
    <dbReference type="NCBI Taxonomy" id="110193"/>
    <lineage>
        <taxon>Eukaryota</taxon>
        <taxon>Metazoa</taxon>
        <taxon>Ecdysozoa</taxon>
        <taxon>Arthropoda</taxon>
        <taxon>Hexapoda</taxon>
        <taxon>Insecta</taxon>
        <taxon>Pterygota</taxon>
        <taxon>Neoptera</taxon>
        <taxon>Endopterygota</taxon>
        <taxon>Coleoptera</taxon>
        <taxon>Polyphaga</taxon>
        <taxon>Staphyliniformia</taxon>
        <taxon>Silphidae</taxon>
        <taxon>Nicrophorinae</taxon>
        <taxon>Nicrophorus</taxon>
    </lineage>
</organism>
<feature type="transmembrane region" description="Helical" evidence="6">
    <location>
        <begin position="376"/>
        <end position="401"/>
    </location>
</feature>
<dbReference type="Pfam" id="PF00083">
    <property type="entry name" value="Sugar_tr"/>
    <property type="match status" value="1"/>
</dbReference>
<dbReference type="SUPFAM" id="SSF103473">
    <property type="entry name" value="MFS general substrate transporter"/>
    <property type="match status" value="1"/>
</dbReference>
<feature type="transmembrane region" description="Helical" evidence="6">
    <location>
        <begin position="110"/>
        <end position="129"/>
    </location>
</feature>
<evidence type="ECO:0000256" key="3">
    <source>
        <dbReference type="ARBA" id="ARBA00022989"/>
    </source>
</evidence>
<evidence type="ECO:0000256" key="6">
    <source>
        <dbReference type="SAM" id="Phobius"/>
    </source>
</evidence>
<feature type="compositionally biased region" description="Basic and acidic residues" evidence="5">
    <location>
        <begin position="1"/>
        <end position="15"/>
    </location>
</feature>
<evidence type="ECO:0000259" key="7">
    <source>
        <dbReference type="PROSITE" id="PS50850"/>
    </source>
</evidence>
<keyword evidence="2 6" id="KW-0812">Transmembrane</keyword>
<dbReference type="GeneID" id="108565613"/>
<dbReference type="Gene3D" id="1.20.1250.20">
    <property type="entry name" value="MFS general substrate transporter like domains"/>
    <property type="match status" value="1"/>
</dbReference>
<reference evidence="9" key="1">
    <citation type="submission" date="2025-08" db="UniProtKB">
        <authorList>
            <consortium name="RefSeq"/>
        </authorList>
    </citation>
    <scope>IDENTIFICATION</scope>
    <source>
        <tissue evidence="9">Whole Larva</tissue>
    </source>
</reference>
<dbReference type="InterPro" id="IPR020846">
    <property type="entry name" value="MFS_dom"/>
</dbReference>
<keyword evidence="3 6" id="KW-1133">Transmembrane helix</keyword>
<evidence type="ECO:0000256" key="1">
    <source>
        <dbReference type="ARBA" id="ARBA00004141"/>
    </source>
</evidence>
<dbReference type="PROSITE" id="PS50850">
    <property type="entry name" value="MFS"/>
    <property type="match status" value="1"/>
</dbReference>
<feature type="transmembrane region" description="Helical" evidence="6">
    <location>
        <begin position="318"/>
        <end position="342"/>
    </location>
</feature>
<dbReference type="PANTHER" id="PTHR48021:SF7">
    <property type="entry name" value="RH09188P"/>
    <property type="match status" value="1"/>
</dbReference>
<feature type="transmembrane region" description="Helical" evidence="6">
    <location>
        <begin position="193"/>
        <end position="214"/>
    </location>
</feature>
<feature type="transmembrane region" description="Helical" evidence="6">
    <location>
        <begin position="281"/>
        <end position="303"/>
    </location>
</feature>
<evidence type="ECO:0000313" key="9">
    <source>
        <dbReference type="RefSeq" id="XP_017780645.1"/>
    </source>
</evidence>
<sequence length="499" mass="54311">MPAEKRKNDEDEIYHKKLLKDNSNSSSEESISSKSIFAQCLVTGAVMLSSASCGMPTGYSAILLPQLKSTNGTLQIDDNIGSWIASVHSASTPLGSLLSAVLMEKVGRKLTLQVSAVPLIVGWLLIAFAQSHNAILLGRLIAGMSAGLTAAPGQVLIGEISEPHVRGIFTSVPFASYSFGILLVYALGSWFDWRLVAGSSTLLPLIAATLFFVLPESPVWLVKKNRDEDAKRALVWLRGGNNIQAKQELQQLVSRIDSQQNPGNSKSAWKQMLEPRVIKPFIILNIFNIMQIFSGTYLIVFYAVDILSNISGGEIDHFLAAVLTACVRFIFTIVASILLAFVGRRTLALASGIGTGISALCLGTFLYFQADCSGSGYFAAFCVLIYVAANTIGFMILPGVLLGELYPANIRGFIGGLTFTSFNFILFVITKVFPLIRDLIGVHGVFWVFSLSSFFASIFLYLMLPETKGKTLEEIEDYFGQKNILWVVNNNKSSKLPNA</sequence>